<dbReference type="EMBL" id="CP053085">
    <property type="protein sequence ID" value="QJR34280.1"/>
    <property type="molecule type" value="Genomic_DNA"/>
</dbReference>
<dbReference type="GO" id="GO:0009279">
    <property type="term" value="C:cell outer membrane"/>
    <property type="evidence" value="ECO:0007669"/>
    <property type="project" value="UniProtKB-SubCell"/>
</dbReference>
<dbReference type="InterPro" id="IPR039426">
    <property type="entry name" value="TonB-dep_rcpt-like"/>
</dbReference>
<dbReference type="RefSeq" id="WP_171223706.1">
    <property type="nucleotide sequence ID" value="NZ_CP053085.1"/>
</dbReference>
<evidence type="ECO:0000256" key="7">
    <source>
        <dbReference type="SAM" id="SignalP"/>
    </source>
</evidence>
<dbReference type="PANTHER" id="PTHR30069:SF46">
    <property type="entry name" value="OAR PROTEIN"/>
    <property type="match status" value="1"/>
</dbReference>
<keyword evidence="2" id="KW-0813">Transport</keyword>
<evidence type="ECO:0000313" key="10">
    <source>
        <dbReference type="Proteomes" id="UP000500938"/>
    </source>
</evidence>
<keyword evidence="4" id="KW-0812">Transmembrane</keyword>
<gene>
    <name evidence="9" type="ORF">HKW67_01470</name>
</gene>
<evidence type="ECO:0000313" key="9">
    <source>
        <dbReference type="EMBL" id="QJR34280.1"/>
    </source>
</evidence>
<accession>A0A6M4II37</accession>
<dbReference type="GO" id="GO:0004180">
    <property type="term" value="F:carboxypeptidase activity"/>
    <property type="evidence" value="ECO:0007669"/>
    <property type="project" value="UniProtKB-KW"/>
</dbReference>
<keyword evidence="3" id="KW-1134">Transmembrane beta strand</keyword>
<evidence type="ECO:0000256" key="4">
    <source>
        <dbReference type="ARBA" id="ARBA00022692"/>
    </source>
</evidence>
<dbReference type="Proteomes" id="UP000500938">
    <property type="component" value="Chromosome"/>
</dbReference>
<dbReference type="SUPFAM" id="SSF56935">
    <property type="entry name" value="Porins"/>
    <property type="match status" value="1"/>
</dbReference>
<feature type="chain" id="PRO_5026996976" evidence="7">
    <location>
        <begin position="25"/>
        <end position="1065"/>
    </location>
</feature>
<feature type="signal peptide" evidence="7">
    <location>
        <begin position="1"/>
        <end position="24"/>
    </location>
</feature>
<dbReference type="InterPro" id="IPR057601">
    <property type="entry name" value="Oar-like_b-barrel"/>
</dbReference>
<dbReference type="GO" id="GO:0015344">
    <property type="term" value="F:siderophore uptake transmembrane transporter activity"/>
    <property type="evidence" value="ECO:0007669"/>
    <property type="project" value="TreeGrafter"/>
</dbReference>
<sequence>MAWDQWIRRGVATAMLLPVVVATAHSQSAASGIIGTVRDSVGHPIDAVVVEARDGTTGYVQRAATNSTGRYILLGLPLGGPYVVSARRVGYIRSDRPGITLTIGAREIVDLVLRVVPVRLTELNVRADAEAGRESRIGGSTRIAREQIDALPIPDRNFSGLASLSPLAGNQLSLGGQRWTSTDLRIDGAQSRNLLRAGEANGGPAAISLEAVREFEVNTAVFDVGQGRQGGGQIAAVTRAGANSPEARLYTGFRNEHLAASTDFQGRSRAARTAQTLQTALSLGGPLVRDRAHYFLAYERQDASEPLTTGDVSTAEAQVASGIARDSLVRLLDVLTRQYGTDPAVSQTGQLGRRSVSQTLFARVDWQLAAAHRATVRLTASDWVSPLSGGVDQAIALREARSGFSSREAQLLSTLTSHLGERTLNEVQIAFGTSRRALIPESPGVPRGFVQVRSLLPNGTTGNSTIQFGGNRLAPDESREWQLQLMNRLTSQRGSVLWTLGTDNSLVATRTLIAEAQGGLFVFPSLAALEARQPNRFTRTVPLSGASPVTRQRVLELGAYGQVEWQVTDRITWTNGMRWDATAFLDAPAANAAIDSVFQVRTARAPRDLAQLQPRTQLVWRLQHDARDIIRVGAGAFTAQLPYYAGHNQLLYTGSTLADIDLRGTAVPTPDFARYRAAPLAVPGLPAGAVLSPAYVNVAGAVRAPRTWKGSATWWHRIGDGTTVTLGVQASRMRDGYAYVDRNLRNVPAFVLTAEGNRAVWVPANTIPAATGVTDVRNASQHPAYARVLALESGARAEQVAVTGEVAFRLGDRAQGTMGYAWSRARDNSSYGCCLARTTTTFTPVVDDPRALGQAWGVSDFDARHRLTGALSVRAPFKLAITARYVGTTGRPFSLVVDGDINGDEANGNDRAFLFDPGNPTTPADVAASMRRVLANPNNLARRYIASHLGQVSGRNTITTPFTNRVDARIARQFRARGSGALRSAELIIDVYNVGNLLNRRWGAQYLLPVGISSQNPVVNRVPLLRVVGFDPATQRYRYSVNESAGVLPKGGDPYQVQIGVRIAR</sequence>
<evidence type="ECO:0000259" key="8">
    <source>
        <dbReference type="Pfam" id="PF25183"/>
    </source>
</evidence>
<evidence type="ECO:0000256" key="3">
    <source>
        <dbReference type="ARBA" id="ARBA00022452"/>
    </source>
</evidence>
<keyword evidence="7" id="KW-0732">Signal</keyword>
<evidence type="ECO:0000256" key="5">
    <source>
        <dbReference type="ARBA" id="ARBA00023136"/>
    </source>
</evidence>
<keyword evidence="9" id="KW-0645">Protease</keyword>
<keyword evidence="10" id="KW-1185">Reference proteome</keyword>
<dbReference type="GO" id="GO:0044718">
    <property type="term" value="P:siderophore transmembrane transport"/>
    <property type="evidence" value="ECO:0007669"/>
    <property type="project" value="TreeGrafter"/>
</dbReference>
<evidence type="ECO:0000256" key="2">
    <source>
        <dbReference type="ARBA" id="ARBA00022448"/>
    </source>
</evidence>
<dbReference type="Pfam" id="PF13620">
    <property type="entry name" value="CarboxypepD_reg"/>
    <property type="match status" value="1"/>
</dbReference>
<proteinExistence type="predicted"/>
<dbReference type="AlphaFoldDB" id="A0A6M4II37"/>
<dbReference type="InterPro" id="IPR036942">
    <property type="entry name" value="Beta-barrel_TonB_sf"/>
</dbReference>
<dbReference type="InterPro" id="IPR008969">
    <property type="entry name" value="CarboxyPept-like_regulatory"/>
</dbReference>
<keyword evidence="9" id="KW-0121">Carboxypeptidase</keyword>
<keyword evidence="5" id="KW-0472">Membrane</keyword>
<feature type="domain" description="TonB-dependent transporter Oar-like beta-barrel" evidence="8">
    <location>
        <begin position="237"/>
        <end position="997"/>
    </location>
</feature>
<organism evidence="9 10">
    <name type="scientific">Gemmatimonas groenlandica</name>
    <dbReference type="NCBI Taxonomy" id="2732249"/>
    <lineage>
        <taxon>Bacteria</taxon>
        <taxon>Pseudomonadati</taxon>
        <taxon>Gemmatimonadota</taxon>
        <taxon>Gemmatimonadia</taxon>
        <taxon>Gemmatimonadales</taxon>
        <taxon>Gemmatimonadaceae</taxon>
        <taxon>Gemmatimonas</taxon>
    </lineage>
</organism>
<evidence type="ECO:0000256" key="1">
    <source>
        <dbReference type="ARBA" id="ARBA00004571"/>
    </source>
</evidence>
<keyword evidence="6" id="KW-0998">Cell outer membrane</keyword>
<keyword evidence="9" id="KW-0378">Hydrolase</keyword>
<dbReference type="PANTHER" id="PTHR30069">
    <property type="entry name" value="TONB-DEPENDENT OUTER MEMBRANE RECEPTOR"/>
    <property type="match status" value="1"/>
</dbReference>
<dbReference type="KEGG" id="ggr:HKW67_01470"/>
<dbReference type="Gene3D" id="2.40.170.20">
    <property type="entry name" value="TonB-dependent receptor, beta-barrel domain"/>
    <property type="match status" value="1"/>
</dbReference>
<dbReference type="Pfam" id="PF25183">
    <property type="entry name" value="OMP_b-brl_4"/>
    <property type="match status" value="1"/>
</dbReference>
<dbReference type="Gene3D" id="2.60.40.1120">
    <property type="entry name" value="Carboxypeptidase-like, regulatory domain"/>
    <property type="match status" value="1"/>
</dbReference>
<protein>
    <submittedName>
        <fullName evidence="9">Carboxypeptidase regulatory-like domain-containing protein</fullName>
    </submittedName>
</protein>
<dbReference type="SUPFAM" id="SSF49464">
    <property type="entry name" value="Carboxypeptidase regulatory domain-like"/>
    <property type="match status" value="1"/>
</dbReference>
<evidence type="ECO:0000256" key="6">
    <source>
        <dbReference type="ARBA" id="ARBA00023237"/>
    </source>
</evidence>
<comment type="subcellular location">
    <subcellularLocation>
        <location evidence="1">Cell outer membrane</location>
        <topology evidence="1">Multi-pass membrane protein</topology>
    </subcellularLocation>
</comment>
<name>A0A6M4II37_9BACT</name>
<reference evidence="9 10" key="1">
    <citation type="submission" date="2020-05" db="EMBL/GenBank/DDBJ databases">
        <title>Complete genome sequence of Gemmatimonas greenlandica TET16.</title>
        <authorList>
            <person name="Zeng Y."/>
        </authorList>
    </citation>
    <scope>NUCLEOTIDE SEQUENCE [LARGE SCALE GENOMIC DNA]</scope>
    <source>
        <strain evidence="9 10">TET16</strain>
    </source>
</reference>